<feature type="compositionally biased region" description="Acidic residues" evidence="10">
    <location>
        <begin position="72"/>
        <end position="83"/>
    </location>
</feature>
<dbReference type="InterPro" id="IPR013957">
    <property type="entry name" value="SNRNP27"/>
</dbReference>
<feature type="domain" description="U4/U6.U5 small nuclear ribonucleoprotein 27kDa protein" evidence="11">
    <location>
        <begin position="159"/>
        <end position="212"/>
    </location>
</feature>
<comment type="similarity">
    <text evidence="3">Belongs to the SNUT3 family.</text>
</comment>
<organism evidence="12 13">
    <name type="scientific">Atta colombica</name>
    <dbReference type="NCBI Taxonomy" id="520822"/>
    <lineage>
        <taxon>Eukaryota</taxon>
        <taxon>Metazoa</taxon>
        <taxon>Ecdysozoa</taxon>
        <taxon>Arthropoda</taxon>
        <taxon>Hexapoda</taxon>
        <taxon>Insecta</taxon>
        <taxon>Pterygota</taxon>
        <taxon>Neoptera</taxon>
        <taxon>Endopterygota</taxon>
        <taxon>Hymenoptera</taxon>
        <taxon>Apocrita</taxon>
        <taxon>Aculeata</taxon>
        <taxon>Formicoidea</taxon>
        <taxon>Formicidae</taxon>
        <taxon>Myrmicinae</taxon>
        <taxon>Atta</taxon>
    </lineage>
</organism>
<dbReference type="PANTHER" id="PTHR31077">
    <property type="entry name" value="U4/U6.U5 SMALL NUCLEAR RIBONUCLEOPROTEIN 27 KDA PROTEIN"/>
    <property type="match status" value="1"/>
</dbReference>
<feature type="compositionally biased region" description="Basic residues" evidence="10">
    <location>
        <begin position="101"/>
        <end position="110"/>
    </location>
</feature>
<comment type="function">
    <text evidence="1">May play a role in mRNA splicing.</text>
</comment>
<evidence type="ECO:0000256" key="5">
    <source>
        <dbReference type="ARBA" id="ARBA00014357"/>
    </source>
</evidence>
<dbReference type="GO" id="GO:0071011">
    <property type="term" value="C:precatalytic spliceosome"/>
    <property type="evidence" value="ECO:0007669"/>
    <property type="project" value="TreeGrafter"/>
</dbReference>
<keyword evidence="13" id="KW-1185">Reference proteome</keyword>
<keyword evidence="7" id="KW-0508">mRNA splicing</keyword>
<dbReference type="PANTHER" id="PTHR31077:SF1">
    <property type="entry name" value="U4_U6.U5 SMALL NUCLEAR RIBONUCLEOPROTEIN 27 KDA PROTEIN"/>
    <property type="match status" value="1"/>
</dbReference>
<comment type="subunit">
    <text evidence="4">Part of a tri-snRNP complex.</text>
</comment>
<evidence type="ECO:0000256" key="4">
    <source>
        <dbReference type="ARBA" id="ARBA00011825"/>
    </source>
</evidence>
<evidence type="ECO:0000313" key="13">
    <source>
        <dbReference type="Proteomes" id="UP000078540"/>
    </source>
</evidence>
<protein>
    <recommendedName>
        <fullName evidence="5">U4/U6.U5 small nuclear ribonucleoprotein 27 kDa protein</fullName>
    </recommendedName>
    <alternativeName>
        <fullName evidence="9">U4/U6.U5 tri-snRNP-associated protein 3</fullName>
    </alternativeName>
</protein>
<comment type="subcellular location">
    <subcellularLocation>
        <location evidence="2">Nucleus</location>
    </subcellularLocation>
</comment>
<evidence type="ECO:0000259" key="11">
    <source>
        <dbReference type="Pfam" id="PF08648"/>
    </source>
</evidence>
<name>A0A195BC36_9HYME</name>
<dbReference type="AlphaFoldDB" id="A0A195BC36"/>
<keyword evidence="8" id="KW-0539">Nucleus</keyword>
<evidence type="ECO:0000256" key="3">
    <source>
        <dbReference type="ARBA" id="ARBA00008218"/>
    </source>
</evidence>
<evidence type="ECO:0000256" key="1">
    <source>
        <dbReference type="ARBA" id="ARBA00003632"/>
    </source>
</evidence>
<feature type="region of interest" description="Disordered" evidence="10">
    <location>
        <begin position="1"/>
        <end position="136"/>
    </location>
</feature>
<evidence type="ECO:0000313" key="12">
    <source>
        <dbReference type="EMBL" id="KYM81782.1"/>
    </source>
</evidence>
<dbReference type="Pfam" id="PF08648">
    <property type="entry name" value="SNRNP27"/>
    <property type="match status" value="1"/>
</dbReference>
<keyword evidence="12" id="KW-0687">Ribonucleoprotein</keyword>
<gene>
    <name evidence="12" type="ORF">ALC53_07775</name>
</gene>
<feature type="compositionally biased region" description="Basic and acidic residues" evidence="10">
    <location>
        <begin position="28"/>
        <end position="57"/>
    </location>
</feature>
<accession>A0A195BC36</accession>
<keyword evidence="6" id="KW-0507">mRNA processing</keyword>
<evidence type="ECO:0000256" key="8">
    <source>
        <dbReference type="ARBA" id="ARBA00023242"/>
    </source>
</evidence>
<dbReference type="GO" id="GO:0008380">
    <property type="term" value="P:RNA splicing"/>
    <property type="evidence" value="ECO:0007669"/>
    <property type="project" value="UniProtKB-KW"/>
</dbReference>
<dbReference type="EMBL" id="KQ976529">
    <property type="protein sequence ID" value="KYM81782.1"/>
    <property type="molecule type" value="Genomic_DNA"/>
</dbReference>
<dbReference type="Proteomes" id="UP000078540">
    <property type="component" value="Unassembled WGS sequence"/>
</dbReference>
<evidence type="ECO:0000256" key="6">
    <source>
        <dbReference type="ARBA" id="ARBA00022664"/>
    </source>
</evidence>
<feature type="compositionally biased region" description="Basic and acidic residues" evidence="10">
    <location>
        <begin position="1"/>
        <end position="21"/>
    </location>
</feature>
<proteinExistence type="inferred from homology"/>
<evidence type="ECO:0000256" key="9">
    <source>
        <dbReference type="ARBA" id="ARBA00031864"/>
    </source>
</evidence>
<sequence>MSRESGRIKDASQKRILDEAARKRRQKKALEALEQDNFHDDPHADLEWDEVELHRQGDGGIDLENEIAREIDGEDDREKEDEERDRVKSRDRDRDRERERDRHRRSYSRSRSRERERSRDRSKHRAKPKPSTNERPIITGRETISFCITEADLQGKTPEEQEMMRIMGFCDFDTTKGKKVDGNDVGAVHVILKRKYRQYMNRKGGFNRPLDFVA</sequence>
<dbReference type="STRING" id="520822.A0A195BC36"/>
<evidence type="ECO:0000256" key="7">
    <source>
        <dbReference type="ARBA" id="ARBA00023187"/>
    </source>
</evidence>
<feature type="compositionally biased region" description="Basic and acidic residues" evidence="10">
    <location>
        <begin position="84"/>
        <end position="100"/>
    </location>
</feature>
<evidence type="ECO:0000256" key="10">
    <source>
        <dbReference type="SAM" id="MobiDB-lite"/>
    </source>
</evidence>
<reference evidence="12 13" key="1">
    <citation type="submission" date="2015-09" db="EMBL/GenBank/DDBJ databases">
        <title>Atta colombica WGS genome.</title>
        <authorList>
            <person name="Nygaard S."/>
            <person name="Hu H."/>
            <person name="Boomsma J."/>
            <person name="Zhang G."/>
        </authorList>
    </citation>
    <scope>NUCLEOTIDE SEQUENCE [LARGE SCALE GENOMIC DNA]</scope>
    <source>
        <strain evidence="12">Treedump-2</strain>
        <tissue evidence="12">Whole body</tissue>
    </source>
</reference>
<evidence type="ECO:0000256" key="2">
    <source>
        <dbReference type="ARBA" id="ARBA00004123"/>
    </source>
</evidence>
<dbReference type="GO" id="GO:0006397">
    <property type="term" value="P:mRNA processing"/>
    <property type="evidence" value="ECO:0007669"/>
    <property type="project" value="UniProtKB-KW"/>
</dbReference>